<evidence type="ECO:0000259" key="1">
    <source>
        <dbReference type="Pfam" id="PF14033"/>
    </source>
</evidence>
<evidence type="ECO:0000313" key="2">
    <source>
        <dbReference type="EMBL" id="KAG1813999.1"/>
    </source>
</evidence>
<organism evidence="2 3">
    <name type="scientific">Suillus subaureus</name>
    <dbReference type="NCBI Taxonomy" id="48587"/>
    <lineage>
        <taxon>Eukaryota</taxon>
        <taxon>Fungi</taxon>
        <taxon>Dikarya</taxon>
        <taxon>Basidiomycota</taxon>
        <taxon>Agaricomycotina</taxon>
        <taxon>Agaricomycetes</taxon>
        <taxon>Agaricomycetidae</taxon>
        <taxon>Boletales</taxon>
        <taxon>Suillineae</taxon>
        <taxon>Suillaceae</taxon>
        <taxon>Suillus</taxon>
    </lineage>
</organism>
<evidence type="ECO:0000313" key="3">
    <source>
        <dbReference type="Proteomes" id="UP000807769"/>
    </source>
</evidence>
<dbReference type="InterPro" id="IPR025340">
    <property type="entry name" value="DUF4246"/>
</dbReference>
<dbReference type="EMBL" id="JABBWG010000022">
    <property type="protein sequence ID" value="KAG1813999.1"/>
    <property type="molecule type" value="Genomic_DNA"/>
</dbReference>
<dbReference type="InterPro" id="IPR049192">
    <property type="entry name" value="DUF4246_C"/>
</dbReference>
<proteinExistence type="predicted"/>
<dbReference type="PANTHER" id="PTHR33119:SF1">
    <property type="entry name" value="FE2OG DIOXYGENASE DOMAIN-CONTAINING PROTEIN"/>
    <property type="match status" value="1"/>
</dbReference>
<keyword evidence="3" id="KW-1185">Reference proteome</keyword>
<dbReference type="AlphaFoldDB" id="A0A9P7JC90"/>
<reference evidence="2" key="1">
    <citation type="journal article" date="2020" name="New Phytol.">
        <title>Comparative genomics reveals dynamic genome evolution in host specialist ectomycorrhizal fungi.</title>
        <authorList>
            <person name="Lofgren L.A."/>
            <person name="Nguyen N.H."/>
            <person name="Vilgalys R."/>
            <person name="Ruytinx J."/>
            <person name="Liao H.L."/>
            <person name="Branco S."/>
            <person name="Kuo A."/>
            <person name="LaButti K."/>
            <person name="Lipzen A."/>
            <person name="Andreopoulos W."/>
            <person name="Pangilinan J."/>
            <person name="Riley R."/>
            <person name="Hundley H."/>
            <person name="Na H."/>
            <person name="Barry K."/>
            <person name="Grigoriev I.V."/>
            <person name="Stajich J.E."/>
            <person name="Kennedy P.G."/>
        </authorList>
    </citation>
    <scope>NUCLEOTIDE SEQUENCE</scope>
    <source>
        <strain evidence="2">MN1</strain>
    </source>
</reference>
<feature type="domain" description="DUF4246" evidence="1">
    <location>
        <begin position="42"/>
        <end position="124"/>
    </location>
</feature>
<dbReference type="GeneID" id="64637090"/>
<name>A0A9P7JC90_9AGAM</name>
<dbReference type="OrthoDB" id="2672085at2759"/>
<protein>
    <recommendedName>
        <fullName evidence="1">DUF4246 domain-containing protein</fullName>
    </recommendedName>
</protein>
<dbReference type="Pfam" id="PF14033">
    <property type="entry name" value="DUF4246"/>
    <property type="match status" value="1"/>
</dbReference>
<dbReference type="Proteomes" id="UP000807769">
    <property type="component" value="Unassembled WGS sequence"/>
</dbReference>
<dbReference type="RefSeq" id="XP_041191635.1">
    <property type="nucleotide sequence ID" value="XM_041343074.1"/>
</dbReference>
<gene>
    <name evidence="2" type="ORF">BJ212DRAFT_387868</name>
</gene>
<comment type="caution">
    <text evidence="2">The sequence shown here is derived from an EMBL/GenBank/DDBJ whole genome shotgun (WGS) entry which is preliminary data.</text>
</comment>
<accession>A0A9P7JC90</accession>
<dbReference type="PANTHER" id="PTHR33119">
    <property type="entry name" value="IFI3P"/>
    <property type="match status" value="1"/>
</dbReference>
<sequence>MASFDLLSKTSTIFRRIFLPTQSNFAWSLRHRPAFPKNDYQDITIRTRGLQTRKPCHQYIGAIPIHQGLCIAYPNMYQYHITPFSLVDPSKEGHQRIIGLYLVDPTIAPLASTQRVPPQQKAWTRLGLEKGTHVNLRSGAR</sequence>